<evidence type="ECO:0000313" key="1">
    <source>
        <dbReference type="EMBL" id="RUS55039.1"/>
    </source>
</evidence>
<dbReference type="Proteomes" id="UP000288623">
    <property type="component" value="Unassembled WGS sequence"/>
</dbReference>
<organism evidence="1 2">
    <name type="scientific">Candidatus Kurthia intestinigallinarum</name>
    <dbReference type="NCBI Taxonomy" id="1562256"/>
    <lineage>
        <taxon>Bacteria</taxon>
        <taxon>Bacillati</taxon>
        <taxon>Bacillota</taxon>
        <taxon>Bacilli</taxon>
        <taxon>Bacillales</taxon>
        <taxon>Caryophanaceae</taxon>
        <taxon>Kurthia</taxon>
    </lineage>
</organism>
<sequence>MKKWIVATTALAVMLSGCTTNKVTEPVEVHKGLTGVTILMEPDYMGTVDEALATDIETTDTHVTYKLSHANYREAMAAIESQVQQSLTSIQLQYPAFTEILVNRSHTIVDVKVDFSQYDEGLETALLALASSLMYYQVYDGHSQEDFDAVMNIYDAATNELIETYDLPEDLYK</sequence>
<keyword evidence="2" id="KW-1185">Reference proteome</keyword>
<proteinExistence type="predicted"/>
<dbReference type="RefSeq" id="WP_126990540.1">
    <property type="nucleotide sequence ID" value="NZ_JTFC01000031.1"/>
</dbReference>
<dbReference type="EMBL" id="JTFC01000031">
    <property type="protein sequence ID" value="RUS55039.1"/>
    <property type="molecule type" value="Genomic_DNA"/>
</dbReference>
<gene>
    <name evidence="1" type="ORF">QI30_08695</name>
</gene>
<dbReference type="AlphaFoldDB" id="A0A433RSA9"/>
<dbReference type="OrthoDB" id="1849839at2"/>
<protein>
    <recommendedName>
        <fullName evidence="3">Lipoprotein</fullName>
    </recommendedName>
</protein>
<dbReference type="PROSITE" id="PS51257">
    <property type="entry name" value="PROKAR_LIPOPROTEIN"/>
    <property type="match status" value="1"/>
</dbReference>
<reference evidence="1 2" key="1">
    <citation type="submission" date="2014-11" db="EMBL/GenBank/DDBJ databases">
        <title>Genome sequence and analysis of novel Kurthia sp.</title>
        <authorList>
            <person name="Lawson J.N."/>
            <person name="Gonzalez J.E."/>
            <person name="Rinauldi L."/>
            <person name="Xuan Z."/>
            <person name="Firman A."/>
            <person name="Shaddox L."/>
            <person name="Trudeau A."/>
            <person name="Shah S."/>
            <person name="Reiman D."/>
        </authorList>
    </citation>
    <scope>NUCLEOTIDE SEQUENCE [LARGE SCALE GENOMIC DNA]</scope>
    <source>
        <strain evidence="1 2">3B1D</strain>
    </source>
</reference>
<evidence type="ECO:0008006" key="3">
    <source>
        <dbReference type="Google" id="ProtNLM"/>
    </source>
</evidence>
<accession>A0A433RSA9</accession>
<comment type="caution">
    <text evidence="1">The sequence shown here is derived from an EMBL/GenBank/DDBJ whole genome shotgun (WGS) entry which is preliminary data.</text>
</comment>
<evidence type="ECO:0000313" key="2">
    <source>
        <dbReference type="Proteomes" id="UP000288623"/>
    </source>
</evidence>
<name>A0A433RSA9_9BACL</name>